<dbReference type="VEuPathDB" id="TrichDB:TVAG_088470"/>
<dbReference type="SUPFAM" id="SSF82754">
    <property type="entry name" value="C-terminal, gelsolin-like domain of Sec23/24"/>
    <property type="match status" value="1"/>
</dbReference>
<feature type="transmembrane region" description="Helical" evidence="2">
    <location>
        <begin position="6"/>
        <end position="22"/>
    </location>
</feature>
<organism evidence="3 4">
    <name type="scientific">Trichomonas vaginalis (strain ATCC PRA-98 / G3)</name>
    <dbReference type="NCBI Taxonomy" id="412133"/>
    <lineage>
        <taxon>Eukaryota</taxon>
        <taxon>Metamonada</taxon>
        <taxon>Parabasalia</taxon>
        <taxon>Trichomonadida</taxon>
        <taxon>Trichomonadidae</taxon>
        <taxon>Trichomonas</taxon>
    </lineage>
</organism>
<feature type="region of interest" description="Disordered" evidence="1">
    <location>
        <begin position="27"/>
        <end position="113"/>
    </location>
</feature>
<dbReference type="InterPro" id="IPR029006">
    <property type="entry name" value="ADF-H/Gelsolin-like_dom_sf"/>
</dbReference>
<sequence>MSGEIVYVILMIIDFFLLLMAFKNHVEPKPEENKEEEEKKEENKEENANEEEDDGIVVTRDIDLPVEEEAAEKKDGEGTEGANPEDKQAAAANSEEVEKLKHELDEAKSANEKLQEQIDELNRKMAMMNQYLSEEQKNRIEAEEKAEAECLERERLAASKDREISELEQRAEAEKKALAEKYEAEKAAWTSQVKETSQTITDLSFGKIRTINHLDLDQLISVHGKSRPIAVYVPCKSSELTHSGAFIYDTHKLPDNSLYLFVGKDCPPALEAQGEKLLQAYSDEYQTVSIVHVKRTLEGPEFNKMIKTIGGHIDQIQSTEKAGDELFFENNFFKVKFHVVCFVEGKTLTPAVSKSITVDVLPEKGAAIIDCSDKSLYLYMSSVMPTDPVEKGDQENAIKFMTSQPEYSNRDVTIFNHNCIPANLKILLGLVN</sequence>
<dbReference type="EMBL" id="DS113343">
    <property type="protein sequence ID" value="EAY10132.1"/>
    <property type="molecule type" value="Genomic_DNA"/>
</dbReference>
<keyword evidence="2" id="KW-0812">Transmembrane</keyword>
<protein>
    <submittedName>
        <fullName evidence="3">Uncharacterized protein</fullName>
    </submittedName>
</protein>
<dbReference type="KEGG" id="tva:4768076"/>
<feature type="compositionally biased region" description="Basic and acidic residues" evidence="1">
    <location>
        <begin position="27"/>
        <end position="47"/>
    </location>
</feature>
<gene>
    <name evidence="3" type="ORF">TVAG_088470</name>
</gene>
<dbReference type="InParanoid" id="A2EAZ2"/>
<feature type="compositionally biased region" description="Basic and acidic residues" evidence="1">
    <location>
        <begin position="96"/>
        <end position="113"/>
    </location>
</feature>
<keyword evidence="2" id="KW-1133">Transmembrane helix</keyword>
<dbReference type="Gene3D" id="3.40.20.10">
    <property type="entry name" value="Severin"/>
    <property type="match status" value="1"/>
</dbReference>
<keyword evidence="4" id="KW-1185">Reference proteome</keyword>
<reference evidence="3" key="2">
    <citation type="journal article" date="2007" name="Science">
        <title>Draft genome sequence of the sexually transmitted pathogen Trichomonas vaginalis.</title>
        <authorList>
            <person name="Carlton J.M."/>
            <person name="Hirt R.P."/>
            <person name="Silva J.C."/>
            <person name="Delcher A.L."/>
            <person name="Schatz M."/>
            <person name="Zhao Q."/>
            <person name="Wortman J.R."/>
            <person name="Bidwell S.L."/>
            <person name="Alsmark U.C.M."/>
            <person name="Besteiro S."/>
            <person name="Sicheritz-Ponten T."/>
            <person name="Noel C.J."/>
            <person name="Dacks J.B."/>
            <person name="Foster P.G."/>
            <person name="Simillion C."/>
            <person name="Van de Peer Y."/>
            <person name="Miranda-Saavedra D."/>
            <person name="Barton G.J."/>
            <person name="Westrop G.D."/>
            <person name="Mueller S."/>
            <person name="Dessi D."/>
            <person name="Fiori P.L."/>
            <person name="Ren Q."/>
            <person name="Paulsen I."/>
            <person name="Zhang H."/>
            <person name="Bastida-Corcuera F.D."/>
            <person name="Simoes-Barbosa A."/>
            <person name="Brown M.T."/>
            <person name="Hayes R.D."/>
            <person name="Mukherjee M."/>
            <person name="Okumura C.Y."/>
            <person name="Schneider R."/>
            <person name="Smith A.J."/>
            <person name="Vanacova S."/>
            <person name="Villalvazo M."/>
            <person name="Haas B.J."/>
            <person name="Pertea M."/>
            <person name="Feldblyum T.V."/>
            <person name="Utterback T.R."/>
            <person name="Shu C.L."/>
            <person name="Osoegawa K."/>
            <person name="de Jong P.J."/>
            <person name="Hrdy I."/>
            <person name="Horvathova L."/>
            <person name="Zubacova Z."/>
            <person name="Dolezal P."/>
            <person name="Malik S.B."/>
            <person name="Logsdon J.M. Jr."/>
            <person name="Henze K."/>
            <person name="Gupta A."/>
            <person name="Wang C.C."/>
            <person name="Dunne R.L."/>
            <person name="Upcroft J.A."/>
            <person name="Upcroft P."/>
            <person name="White O."/>
            <person name="Salzberg S.L."/>
            <person name="Tang P."/>
            <person name="Chiu C.-H."/>
            <person name="Lee Y.-S."/>
            <person name="Embley T.M."/>
            <person name="Coombs G.H."/>
            <person name="Mottram J.C."/>
            <person name="Tachezy J."/>
            <person name="Fraser-Liggett C.M."/>
            <person name="Johnson P.J."/>
        </authorList>
    </citation>
    <scope>NUCLEOTIDE SEQUENCE [LARGE SCALE GENOMIC DNA]</scope>
    <source>
        <strain evidence="3">G3</strain>
    </source>
</reference>
<keyword evidence="2" id="KW-0472">Membrane</keyword>
<evidence type="ECO:0000256" key="1">
    <source>
        <dbReference type="SAM" id="MobiDB-lite"/>
    </source>
</evidence>
<dbReference type="InterPro" id="IPR036180">
    <property type="entry name" value="Gelsolin-like_dom_sf"/>
</dbReference>
<proteinExistence type="predicted"/>
<evidence type="ECO:0000313" key="3">
    <source>
        <dbReference type="EMBL" id="EAY10132.1"/>
    </source>
</evidence>
<dbReference type="OrthoDB" id="6375767at2759"/>
<evidence type="ECO:0000313" key="4">
    <source>
        <dbReference type="Proteomes" id="UP000001542"/>
    </source>
</evidence>
<dbReference type="VEuPathDB" id="TrichDB:TVAGG3_0398210"/>
<name>A2EAZ2_TRIV3</name>
<dbReference type="AlphaFoldDB" id="A2EAZ2"/>
<dbReference type="Proteomes" id="UP000001542">
    <property type="component" value="Unassembled WGS sequence"/>
</dbReference>
<accession>A2EAZ2</accession>
<dbReference type="RefSeq" id="XP_001322355.1">
    <property type="nucleotide sequence ID" value="XM_001322320.1"/>
</dbReference>
<evidence type="ECO:0000256" key="2">
    <source>
        <dbReference type="SAM" id="Phobius"/>
    </source>
</evidence>
<reference evidence="3" key="1">
    <citation type="submission" date="2006-10" db="EMBL/GenBank/DDBJ databases">
        <authorList>
            <person name="Amadeo P."/>
            <person name="Zhao Q."/>
            <person name="Wortman J."/>
            <person name="Fraser-Liggett C."/>
            <person name="Carlton J."/>
        </authorList>
    </citation>
    <scope>NUCLEOTIDE SEQUENCE</scope>
    <source>
        <strain evidence="3">G3</strain>
    </source>
</reference>